<proteinExistence type="predicted"/>
<dbReference type="InterPro" id="IPR029033">
    <property type="entry name" value="His_PPase_superfam"/>
</dbReference>
<evidence type="ECO:0000313" key="2">
    <source>
        <dbReference type="Proteomes" id="UP000094329"/>
    </source>
</evidence>
<protein>
    <submittedName>
        <fullName evidence="1">Histidine phosphatase</fullName>
    </submittedName>
</protein>
<accession>A0ABX3A163</accession>
<organism evidence="1 2">
    <name type="scientific">Piscirickettsia litoralis</name>
    <dbReference type="NCBI Taxonomy" id="1891921"/>
    <lineage>
        <taxon>Bacteria</taxon>
        <taxon>Pseudomonadati</taxon>
        <taxon>Pseudomonadota</taxon>
        <taxon>Gammaproteobacteria</taxon>
        <taxon>Thiotrichales</taxon>
        <taxon>Piscirickettsiaceae</taxon>
        <taxon>Piscirickettsia</taxon>
    </lineage>
</organism>
<gene>
    <name evidence="1" type="ORF">BGC07_06210</name>
</gene>
<name>A0ABX3A163_9GAMM</name>
<sequence>MKVFACRHGNTFGPDQQGGERIFMSGCNNNIPLVATGRQQARNFAIYLDNNNIMPDALYANHLVRTWEMAVIIREYFLAKHGVEIPLYKNEGLLELDYGVWAGLTTKGESAETNEVIEKFGLEAWQAWQHERKIPVGKPHDWKMTEKDMTQSVTDFFEGLIKRHDDNDTIVAIGSQGSLTFINSLFTGGMKEAVEKKQVKIKTGHFCELDYNHSSGWELLKWNYSSVSA</sequence>
<keyword evidence="2" id="KW-1185">Reference proteome</keyword>
<reference evidence="1 2" key="1">
    <citation type="submission" date="2016-08" db="EMBL/GenBank/DDBJ databases">
        <title>Draft genome sequence of Candidatus Piscirickettsia litoralis, from seawater.</title>
        <authorList>
            <person name="Wan X."/>
            <person name="Lee A.J."/>
            <person name="Hou S."/>
            <person name="Donachie S.P."/>
        </authorList>
    </citation>
    <scope>NUCLEOTIDE SEQUENCE [LARGE SCALE GENOMIC DNA]</scope>
    <source>
        <strain evidence="1 2">Y2</strain>
    </source>
</reference>
<dbReference type="SUPFAM" id="SSF53254">
    <property type="entry name" value="Phosphoglycerate mutase-like"/>
    <property type="match status" value="1"/>
</dbReference>
<dbReference type="InterPro" id="IPR013078">
    <property type="entry name" value="His_Pase_superF_clade-1"/>
</dbReference>
<dbReference type="Proteomes" id="UP000094329">
    <property type="component" value="Unassembled WGS sequence"/>
</dbReference>
<dbReference type="Gene3D" id="3.40.50.1240">
    <property type="entry name" value="Phosphoglycerate mutase-like"/>
    <property type="match status" value="1"/>
</dbReference>
<comment type="caution">
    <text evidence="1">The sequence shown here is derived from an EMBL/GenBank/DDBJ whole genome shotgun (WGS) entry which is preliminary data.</text>
</comment>
<dbReference type="Pfam" id="PF00300">
    <property type="entry name" value="His_Phos_1"/>
    <property type="match status" value="1"/>
</dbReference>
<dbReference type="RefSeq" id="WP_069312393.1">
    <property type="nucleotide sequence ID" value="NZ_MDTU01000001.1"/>
</dbReference>
<evidence type="ECO:0000313" key="1">
    <source>
        <dbReference type="EMBL" id="ODN42597.1"/>
    </source>
</evidence>
<dbReference type="EMBL" id="MDTU01000001">
    <property type="protein sequence ID" value="ODN42597.1"/>
    <property type="molecule type" value="Genomic_DNA"/>
</dbReference>